<proteinExistence type="predicted"/>
<organism evidence="1">
    <name type="scientific">Rhizophora mucronata</name>
    <name type="common">Asiatic mangrove</name>
    <dbReference type="NCBI Taxonomy" id="61149"/>
    <lineage>
        <taxon>Eukaryota</taxon>
        <taxon>Viridiplantae</taxon>
        <taxon>Streptophyta</taxon>
        <taxon>Embryophyta</taxon>
        <taxon>Tracheophyta</taxon>
        <taxon>Spermatophyta</taxon>
        <taxon>Magnoliopsida</taxon>
        <taxon>eudicotyledons</taxon>
        <taxon>Gunneridae</taxon>
        <taxon>Pentapetalae</taxon>
        <taxon>rosids</taxon>
        <taxon>fabids</taxon>
        <taxon>Malpighiales</taxon>
        <taxon>Rhizophoraceae</taxon>
        <taxon>Rhizophora</taxon>
    </lineage>
</organism>
<dbReference type="EMBL" id="GGEC01063776">
    <property type="protein sequence ID" value="MBX44260.1"/>
    <property type="molecule type" value="Transcribed_RNA"/>
</dbReference>
<reference evidence="1" key="1">
    <citation type="submission" date="2018-02" db="EMBL/GenBank/DDBJ databases">
        <title>Rhizophora mucronata_Transcriptome.</title>
        <authorList>
            <person name="Meera S.P."/>
            <person name="Sreeshan A."/>
            <person name="Augustine A."/>
        </authorList>
    </citation>
    <scope>NUCLEOTIDE SEQUENCE</scope>
    <source>
        <tissue evidence="1">Leaf</tissue>
    </source>
</reference>
<sequence>MGSKINRYISKQNDKTNTMFVAYIE</sequence>
<dbReference type="AlphaFoldDB" id="A0A2P2NPE1"/>
<evidence type="ECO:0000313" key="1">
    <source>
        <dbReference type="EMBL" id="MBX44260.1"/>
    </source>
</evidence>
<accession>A0A2P2NPE1</accession>
<name>A0A2P2NPE1_RHIMU</name>
<protein>
    <submittedName>
        <fullName evidence="1">Uncharacterized protein</fullName>
    </submittedName>
</protein>